<feature type="transmembrane region" description="Helical" evidence="2">
    <location>
        <begin position="252"/>
        <end position="273"/>
    </location>
</feature>
<comment type="caution">
    <text evidence="3">The sequence shown here is derived from an EMBL/GenBank/DDBJ whole genome shotgun (WGS) entry which is preliminary data.</text>
</comment>
<keyword evidence="2" id="KW-1133">Transmembrane helix</keyword>
<sequence>MAGQDGKEYVPQNKGIRKAQNLLDCNLLSSNGNPNARRSHKNVRAFLGVEDKMSMGAAAVAENDAPGPGEGKHPPSAALPNAAVAGVCVSSLLFGALAPQMLHRRSSAAGDEEPAARLSAVVWRLAPLVCAYLFSWTVALSVPRAALADSFVRASYLPLLASAAAEQAGPVAGAATMFLATAYSAAATGRALAQRRLAGAGAGPSAASTLRAALVLAGVFAATALAALLSLIARLVADGGGPAPTEVSPEALALGGIMSVAGPVVLVAALPLLDRLPGGPVRDTGVATVPALGAPVFVLLSLGETAMVVVVWVGGMAMTGHFGYCLAVHARYQQLFAIERTPPASGATRGTPAQLTSRRPPAGGVQ</sequence>
<gene>
    <name evidence="3" type="ORF">C2845_PM18G02080</name>
</gene>
<feature type="transmembrane region" description="Helical" evidence="2">
    <location>
        <begin position="309"/>
        <end position="330"/>
    </location>
</feature>
<evidence type="ECO:0000313" key="4">
    <source>
        <dbReference type="Proteomes" id="UP000275267"/>
    </source>
</evidence>
<protein>
    <submittedName>
        <fullName evidence="3">Uncharacterized protein</fullName>
    </submittedName>
</protein>
<dbReference type="EMBL" id="PQIB02000017">
    <property type="protein sequence ID" value="RLM58889.1"/>
    <property type="molecule type" value="Genomic_DNA"/>
</dbReference>
<feature type="transmembrane region" description="Helical" evidence="2">
    <location>
        <begin position="125"/>
        <end position="147"/>
    </location>
</feature>
<organism evidence="3 4">
    <name type="scientific">Panicum miliaceum</name>
    <name type="common">Proso millet</name>
    <name type="synonym">Broomcorn millet</name>
    <dbReference type="NCBI Taxonomy" id="4540"/>
    <lineage>
        <taxon>Eukaryota</taxon>
        <taxon>Viridiplantae</taxon>
        <taxon>Streptophyta</taxon>
        <taxon>Embryophyta</taxon>
        <taxon>Tracheophyta</taxon>
        <taxon>Spermatophyta</taxon>
        <taxon>Magnoliopsida</taxon>
        <taxon>Liliopsida</taxon>
        <taxon>Poales</taxon>
        <taxon>Poaceae</taxon>
        <taxon>PACMAD clade</taxon>
        <taxon>Panicoideae</taxon>
        <taxon>Panicodae</taxon>
        <taxon>Paniceae</taxon>
        <taxon>Panicinae</taxon>
        <taxon>Panicum</taxon>
        <taxon>Panicum sect. Panicum</taxon>
    </lineage>
</organism>
<evidence type="ECO:0000256" key="1">
    <source>
        <dbReference type="SAM" id="MobiDB-lite"/>
    </source>
</evidence>
<accession>A0A3L6PNJ6</accession>
<keyword evidence="4" id="KW-1185">Reference proteome</keyword>
<dbReference type="Proteomes" id="UP000275267">
    <property type="component" value="Unassembled WGS sequence"/>
</dbReference>
<dbReference type="AlphaFoldDB" id="A0A3L6PNJ6"/>
<evidence type="ECO:0000256" key="2">
    <source>
        <dbReference type="SAM" id="Phobius"/>
    </source>
</evidence>
<feature type="region of interest" description="Disordered" evidence="1">
    <location>
        <begin position="343"/>
        <end position="366"/>
    </location>
</feature>
<feature type="transmembrane region" description="Helical" evidence="2">
    <location>
        <begin position="167"/>
        <end position="189"/>
    </location>
</feature>
<proteinExistence type="predicted"/>
<keyword evidence="2" id="KW-0472">Membrane</keyword>
<feature type="transmembrane region" description="Helical" evidence="2">
    <location>
        <begin position="78"/>
        <end position="98"/>
    </location>
</feature>
<name>A0A3L6PNJ6_PANMI</name>
<feature type="transmembrane region" description="Helical" evidence="2">
    <location>
        <begin position="210"/>
        <end position="232"/>
    </location>
</feature>
<keyword evidence="2" id="KW-0812">Transmembrane</keyword>
<evidence type="ECO:0000313" key="3">
    <source>
        <dbReference type="EMBL" id="RLM58889.1"/>
    </source>
</evidence>
<reference evidence="4" key="1">
    <citation type="journal article" date="2019" name="Nat. Commun.">
        <title>The genome of broomcorn millet.</title>
        <authorList>
            <person name="Zou C."/>
            <person name="Miki D."/>
            <person name="Li D."/>
            <person name="Tang Q."/>
            <person name="Xiao L."/>
            <person name="Rajput S."/>
            <person name="Deng P."/>
            <person name="Jia W."/>
            <person name="Huang R."/>
            <person name="Zhang M."/>
            <person name="Sun Y."/>
            <person name="Hu J."/>
            <person name="Fu X."/>
            <person name="Schnable P.S."/>
            <person name="Li F."/>
            <person name="Zhang H."/>
            <person name="Feng B."/>
            <person name="Zhu X."/>
            <person name="Liu R."/>
            <person name="Schnable J.C."/>
            <person name="Zhu J.-K."/>
            <person name="Zhang H."/>
        </authorList>
    </citation>
    <scope>NUCLEOTIDE SEQUENCE [LARGE SCALE GENOMIC DNA]</scope>
</reference>
<feature type="transmembrane region" description="Helical" evidence="2">
    <location>
        <begin position="285"/>
        <end position="303"/>
    </location>
</feature>
<dbReference type="OrthoDB" id="720051at2759"/>